<feature type="non-terminal residue" evidence="1">
    <location>
        <position position="1"/>
    </location>
</feature>
<dbReference type="AlphaFoldDB" id="A0AAV7RHX2"/>
<comment type="caution">
    <text evidence="1">The sequence shown here is derived from an EMBL/GenBank/DDBJ whole genome shotgun (WGS) entry which is preliminary data.</text>
</comment>
<proteinExistence type="predicted"/>
<feature type="non-terminal residue" evidence="1">
    <location>
        <position position="50"/>
    </location>
</feature>
<organism evidence="1 2">
    <name type="scientific">Pleurodeles waltl</name>
    <name type="common">Iberian ribbed newt</name>
    <dbReference type="NCBI Taxonomy" id="8319"/>
    <lineage>
        <taxon>Eukaryota</taxon>
        <taxon>Metazoa</taxon>
        <taxon>Chordata</taxon>
        <taxon>Craniata</taxon>
        <taxon>Vertebrata</taxon>
        <taxon>Euteleostomi</taxon>
        <taxon>Amphibia</taxon>
        <taxon>Batrachia</taxon>
        <taxon>Caudata</taxon>
        <taxon>Salamandroidea</taxon>
        <taxon>Salamandridae</taxon>
        <taxon>Pleurodelinae</taxon>
        <taxon>Pleurodeles</taxon>
    </lineage>
</organism>
<reference evidence="1" key="1">
    <citation type="journal article" date="2022" name="bioRxiv">
        <title>Sequencing and chromosome-scale assembly of the giantPleurodeles waltlgenome.</title>
        <authorList>
            <person name="Brown T."/>
            <person name="Elewa A."/>
            <person name="Iarovenko S."/>
            <person name="Subramanian E."/>
            <person name="Araus A.J."/>
            <person name="Petzold A."/>
            <person name="Susuki M."/>
            <person name="Suzuki K.-i.T."/>
            <person name="Hayashi T."/>
            <person name="Toyoda A."/>
            <person name="Oliveira C."/>
            <person name="Osipova E."/>
            <person name="Leigh N.D."/>
            <person name="Simon A."/>
            <person name="Yun M.H."/>
        </authorList>
    </citation>
    <scope>NUCLEOTIDE SEQUENCE</scope>
    <source>
        <strain evidence="1">20211129_DDA</strain>
        <tissue evidence="1">Liver</tissue>
    </source>
</reference>
<protein>
    <submittedName>
        <fullName evidence="1">Uncharacterized protein</fullName>
    </submittedName>
</protein>
<dbReference type="EMBL" id="JANPWB010000009">
    <property type="protein sequence ID" value="KAJ1151232.1"/>
    <property type="molecule type" value="Genomic_DNA"/>
</dbReference>
<accession>A0AAV7RHX2</accession>
<gene>
    <name evidence="1" type="ORF">NDU88_004016</name>
</gene>
<evidence type="ECO:0000313" key="2">
    <source>
        <dbReference type="Proteomes" id="UP001066276"/>
    </source>
</evidence>
<sequence>VHHASPANIKNTTHATLTVGVGVLKMSHLSHCVRFRSTCKAWKEEYTQNP</sequence>
<evidence type="ECO:0000313" key="1">
    <source>
        <dbReference type="EMBL" id="KAJ1151232.1"/>
    </source>
</evidence>
<dbReference type="Proteomes" id="UP001066276">
    <property type="component" value="Chromosome 5"/>
</dbReference>
<keyword evidence="2" id="KW-1185">Reference proteome</keyword>
<name>A0AAV7RHX2_PLEWA</name>